<dbReference type="PANTHER" id="PTHR28216:SF1">
    <property type="entry name" value="DASH COMPLEX SUBUNIT DUO1"/>
    <property type="match status" value="1"/>
</dbReference>
<keyword evidence="14" id="KW-0539">Nucleus</keyword>
<dbReference type="GO" id="GO:0000278">
    <property type="term" value="P:mitotic cell cycle"/>
    <property type="evidence" value="ECO:0007669"/>
    <property type="project" value="InterPro"/>
</dbReference>
<evidence type="ECO:0000256" key="17">
    <source>
        <dbReference type="ARBA" id="ARBA00044152"/>
    </source>
</evidence>
<keyword evidence="12" id="KW-0175">Coiled coil</keyword>
<feature type="region of interest" description="Disordered" evidence="19">
    <location>
        <begin position="270"/>
        <end position="312"/>
    </location>
</feature>
<keyword evidence="16" id="KW-0137">Centromere</keyword>
<comment type="subcellular location">
    <subcellularLocation>
        <location evidence="3">Chromosome</location>
        <location evidence="3">Centromere</location>
        <location evidence="3">Kinetochore</location>
    </subcellularLocation>
    <subcellularLocation>
        <location evidence="2">Cytoplasm</location>
        <location evidence="2">Cytoskeleton</location>
        <location evidence="2">Spindle</location>
    </subcellularLocation>
    <subcellularLocation>
        <location evidence="1">Nucleus</location>
    </subcellularLocation>
</comment>
<sequence length="333" mass="35438">MDPDGSSFSPLPSTSSVLDSRLTRLSLGTTGAGRPGAGTGFLQDEDMSFALAGGDDDSFDFAPQQHGTRAADGAGADDETVRLGGQQHSAGAGEGQGKGKAPLREADLFFGGSMATSAAVPASQRFAPGGQAATHQPAPAEDGIDDRDGHAAEGDDDDEMEDLEGYTEDERARIKSLRSERDGLRGMNAVLEDMKGALGGMEGKMQAFESTIATSHALLDLYTRIASQAEHTKDLLLDREWEGVQRDYDLLSAREAAHLAELERQERAAAEAAQRAEEERLRAEQEAEERRRREEEAVRAPVGRGRGRGRASPSALVSVGLRGFRAGRARALC</sequence>
<keyword evidence="8" id="KW-0493">Microtubule</keyword>
<protein>
    <recommendedName>
        <fullName evidence="17">DASH complex subunit DUO1</fullName>
    </recommendedName>
    <alternativeName>
        <fullName evidence="18">Outer kinetochore protein DUO1</fullName>
    </alternativeName>
</protein>
<dbReference type="AlphaFoldDB" id="A0A5C5FQN0"/>
<dbReference type="STRING" id="5288.A0A5C5FQN0"/>
<keyword evidence="15" id="KW-0131">Cell cycle</keyword>
<keyword evidence="9" id="KW-0498">Mitosis</keyword>
<feature type="compositionally biased region" description="Basic and acidic residues" evidence="19">
    <location>
        <begin position="270"/>
        <end position="298"/>
    </location>
</feature>
<comment type="similarity">
    <text evidence="4">Belongs to the DASH complex DUO1 family.</text>
</comment>
<evidence type="ECO:0000256" key="16">
    <source>
        <dbReference type="ARBA" id="ARBA00023328"/>
    </source>
</evidence>
<comment type="caution">
    <text evidence="20">The sequence shown here is derived from an EMBL/GenBank/DDBJ whole genome shotgun (WGS) entry which is preliminary data.</text>
</comment>
<dbReference type="GO" id="GO:0042729">
    <property type="term" value="C:DASH complex"/>
    <property type="evidence" value="ECO:0007669"/>
    <property type="project" value="InterPro"/>
</dbReference>
<dbReference type="EMBL" id="SOZI01000115">
    <property type="protein sequence ID" value="TNY18945.1"/>
    <property type="molecule type" value="Genomic_DNA"/>
</dbReference>
<accession>A0A5C5FQN0</accession>
<evidence type="ECO:0000313" key="20">
    <source>
        <dbReference type="EMBL" id="TNY18945.1"/>
    </source>
</evidence>
<organism evidence="20 21">
    <name type="scientific">Rhodotorula diobovata</name>
    <dbReference type="NCBI Taxonomy" id="5288"/>
    <lineage>
        <taxon>Eukaryota</taxon>
        <taxon>Fungi</taxon>
        <taxon>Dikarya</taxon>
        <taxon>Basidiomycota</taxon>
        <taxon>Pucciniomycotina</taxon>
        <taxon>Microbotryomycetes</taxon>
        <taxon>Sporidiobolales</taxon>
        <taxon>Sporidiobolaceae</taxon>
        <taxon>Rhodotorula</taxon>
    </lineage>
</organism>
<dbReference type="InterPro" id="IPR013960">
    <property type="entry name" value="DASH_Duo1"/>
</dbReference>
<evidence type="ECO:0000256" key="7">
    <source>
        <dbReference type="ARBA" id="ARBA00022618"/>
    </source>
</evidence>
<keyword evidence="13" id="KW-0206">Cytoskeleton</keyword>
<evidence type="ECO:0000256" key="11">
    <source>
        <dbReference type="ARBA" id="ARBA00022838"/>
    </source>
</evidence>
<evidence type="ECO:0000256" key="19">
    <source>
        <dbReference type="SAM" id="MobiDB-lite"/>
    </source>
</evidence>
<proteinExistence type="inferred from homology"/>
<keyword evidence="7" id="KW-0132">Cell division</keyword>
<evidence type="ECO:0000256" key="3">
    <source>
        <dbReference type="ARBA" id="ARBA00004629"/>
    </source>
</evidence>
<evidence type="ECO:0000256" key="1">
    <source>
        <dbReference type="ARBA" id="ARBA00004123"/>
    </source>
</evidence>
<dbReference type="PANTHER" id="PTHR28216">
    <property type="entry name" value="DASH COMPLEX SUBUNIT DUO1"/>
    <property type="match status" value="1"/>
</dbReference>
<evidence type="ECO:0000256" key="4">
    <source>
        <dbReference type="ARBA" id="ARBA00005366"/>
    </source>
</evidence>
<dbReference type="Pfam" id="PF08651">
    <property type="entry name" value="DASH_Duo1"/>
    <property type="match status" value="1"/>
</dbReference>
<evidence type="ECO:0000256" key="5">
    <source>
        <dbReference type="ARBA" id="ARBA00022454"/>
    </source>
</evidence>
<dbReference type="OrthoDB" id="5599235at2759"/>
<evidence type="ECO:0000256" key="12">
    <source>
        <dbReference type="ARBA" id="ARBA00023054"/>
    </source>
</evidence>
<dbReference type="GO" id="GO:0005874">
    <property type="term" value="C:microtubule"/>
    <property type="evidence" value="ECO:0007669"/>
    <property type="project" value="UniProtKB-KW"/>
</dbReference>
<feature type="region of interest" description="Disordered" evidence="19">
    <location>
        <begin position="127"/>
        <end position="169"/>
    </location>
</feature>
<evidence type="ECO:0000313" key="21">
    <source>
        <dbReference type="Proteomes" id="UP000311382"/>
    </source>
</evidence>
<evidence type="ECO:0000256" key="8">
    <source>
        <dbReference type="ARBA" id="ARBA00022701"/>
    </source>
</evidence>
<evidence type="ECO:0000256" key="13">
    <source>
        <dbReference type="ARBA" id="ARBA00023212"/>
    </source>
</evidence>
<evidence type="ECO:0000256" key="9">
    <source>
        <dbReference type="ARBA" id="ARBA00022776"/>
    </source>
</evidence>
<keyword evidence="11" id="KW-0995">Kinetochore</keyword>
<evidence type="ECO:0000256" key="18">
    <source>
        <dbReference type="ARBA" id="ARBA00044358"/>
    </source>
</evidence>
<name>A0A5C5FQN0_9BASI</name>
<reference evidence="20 21" key="1">
    <citation type="submission" date="2019-03" db="EMBL/GenBank/DDBJ databases">
        <title>Rhodosporidium diobovatum UCD-FST 08-225 genome sequencing, assembly, and annotation.</title>
        <authorList>
            <person name="Fakankun I.U."/>
            <person name="Fristensky B."/>
            <person name="Levin D.B."/>
        </authorList>
    </citation>
    <scope>NUCLEOTIDE SEQUENCE [LARGE SCALE GENOMIC DNA]</scope>
    <source>
        <strain evidence="20 21">UCD-FST 08-225</strain>
    </source>
</reference>
<evidence type="ECO:0000256" key="2">
    <source>
        <dbReference type="ARBA" id="ARBA00004186"/>
    </source>
</evidence>
<gene>
    <name evidence="20" type="ORF">DMC30DRAFT_401828</name>
</gene>
<evidence type="ECO:0000256" key="15">
    <source>
        <dbReference type="ARBA" id="ARBA00023306"/>
    </source>
</evidence>
<dbReference type="Proteomes" id="UP000311382">
    <property type="component" value="Unassembled WGS sequence"/>
</dbReference>
<evidence type="ECO:0000256" key="14">
    <source>
        <dbReference type="ARBA" id="ARBA00023242"/>
    </source>
</evidence>
<dbReference type="GO" id="GO:0007059">
    <property type="term" value="P:chromosome segregation"/>
    <property type="evidence" value="ECO:0007669"/>
    <property type="project" value="UniProtKB-KW"/>
</dbReference>
<feature type="region of interest" description="Disordered" evidence="19">
    <location>
        <begin position="48"/>
        <end position="104"/>
    </location>
</feature>
<evidence type="ECO:0000256" key="10">
    <source>
        <dbReference type="ARBA" id="ARBA00022829"/>
    </source>
</evidence>
<evidence type="ECO:0000256" key="6">
    <source>
        <dbReference type="ARBA" id="ARBA00022490"/>
    </source>
</evidence>
<keyword evidence="10" id="KW-0159">Chromosome partition</keyword>
<keyword evidence="21" id="KW-1185">Reference proteome</keyword>
<keyword evidence="6" id="KW-0963">Cytoplasm</keyword>
<feature type="compositionally biased region" description="Acidic residues" evidence="19">
    <location>
        <begin position="154"/>
        <end position="167"/>
    </location>
</feature>
<dbReference type="GO" id="GO:0051301">
    <property type="term" value="P:cell division"/>
    <property type="evidence" value="ECO:0007669"/>
    <property type="project" value="UniProtKB-KW"/>
</dbReference>
<dbReference type="GO" id="GO:0072686">
    <property type="term" value="C:mitotic spindle"/>
    <property type="evidence" value="ECO:0007669"/>
    <property type="project" value="InterPro"/>
</dbReference>
<keyword evidence="5" id="KW-0158">Chromosome</keyword>